<dbReference type="AlphaFoldDB" id="A0A2R6NZR3"/>
<comment type="caution">
    <text evidence="2">The sequence shown here is derived from an EMBL/GenBank/DDBJ whole genome shotgun (WGS) entry which is preliminary data.</text>
</comment>
<keyword evidence="3" id="KW-1185">Reference proteome</keyword>
<dbReference type="Proteomes" id="UP000186601">
    <property type="component" value="Unassembled WGS sequence"/>
</dbReference>
<dbReference type="EMBL" id="MLYV02000613">
    <property type="protein sequence ID" value="PSR81570.1"/>
    <property type="molecule type" value="Genomic_DNA"/>
</dbReference>
<gene>
    <name evidence="2" type="ORF">PHLCEN_2v6336</name>
</gene>
<feature type="region of interest" description="Disordered" evidence="1">
    <location>
        <begin position="1"/>
        <end position="71"/>
    </location>
</feature>
<accession>A0A2R6NZR3</accession>
<feature type="compositionally biased region" description="Basic and acidic residues" evidence="1">
    <location>
        <begin position="1"/>
        <end position="13"/>
    </location>
</feature>
<proteinExistence type="predicted"/>
<organism evidence="2 3">
    <name type="scientific">Hermanssonia centrifuga</name>
    <dbReference type="NCBI Taxonomy" id="98765"/>
    <lineage>
        <taxon>Eukaryota</taxon>
        <taxon>Fungi</taxon>
        <taxon>Dikarya</taxon>
        <taxon>Basidiomycota</taxon>
        <taxon>Agaricomycotina</taxon>
        <taxon>Agaricomycetes</taxon>
        <taxon>Polyporales</taxon>
        <taxon>Meruliaceae</taxon>
        <taxon>Hermanssonia</taxon>
    </lineage>
</organism>
<sequence>MSSNVDRDNDHSKPIPITIPRGRAHSVSESSSSDDSGSPSSPISPLQSPLTSTQPRVAPISPGSTPILNYFLSQSPKTQGVGTFPFRRGFAPAVLEEDSEPDLIAPTKHARRASTAAWPGADRFNPQPQPQAPPVQTDRAAGLLRRLSLGGAALRAPQTKTMSPTERASGIRTPPNSPVVERTQAMTPRKTRRATLAPGTARPKRAPSPMGERILTGHFDGFN</sequence>
<reference evidence="2 3" key="1">
    <citation type="submission" date="2018-02" db="EMBL/GenBank/DDBJ databases">
        <title>Genome sequence of the basidiomycete white-rot fungus Phlebia centrifuga.</title>
        <authorList>
            <person name="Granchi Z."/>
            <person name="Peng M."/>
            <person name="de Vries R.P."/>
            <person name="Hilden K."/>
            <person name="Makela M.R."/>
            <person name="Grigoriev I."/>
            <person name="Riley R."/>
        </authorList>
    </citation>
    <scope>NUCLEOTIDE SEQUENCE [LARGE SCALE GENOMIC DNA]</scope>
    <source>
        <strain evidence="2 3">FBCC195</strain>
    </source>
</reference>
<feature type="compositionally biased region" description="Polar residues" evidence="1">
    <location>
        <begin position="62"/>
        <end position="71"/>
    </location>
</feature>
<dbReference type="OrthoDB" id="2554033at2759"/>
<evidence type="ECO:0000313" key="2">
    <source>
        <dbReference type="EMBL" id="PSR81570.1"/>
    </source>
</evidence>
<name>A0A2R6NZR3_9APHY</name>
<feature type="compositionally biased region" description="Low complexity" evidence="1">
    <location>
        <begin position="27"/>
        <end position="52"/>
    </location>
</feature>
<evidence type="ECO:0000313" key="3">
    <source>
        <dbReference type="Proteomes" id="UP000186601"/>
    </source>
</evidence>
<feature type="region of interest" description="Disordered" evidence="1">
    <location>
        <begin position="155"/>
        <end position="223"/>
    </location>
</feature>
<protein>
    <submittedName>
        <fullName evidence="2">Uncharacterized protein</fullName>
    </submittedName>
</protein>
<evidence type="ECO:0000256" key="1">
    <source>
        <dbReference type="SAM" id="MobiDB-lite"/>
    </source>
</evidence>